<dbReference type="PANTHER" id="PTHR46378">
    <property type="entry name" value="STEROL REGULATORY ELEMENT-BINDING PROTEIN CLEAVAGE-ACTIVATING PROTEIN"/>
    <property type="match status" value="1"/>
</dbReference>
<keyword evidence="19" id="KW-0968">Cytoplasmic vesicle</keyword>
<organism evidence="25 26">
    <name type="scientific">Pleurostoma richardsiae</name>
    <dbReference type="NCBI Taxonomy" id="41990"/>
    <lineage>
        <taxon>Eukaryota</taxon>
        <taxon>Fungi</taxon>
        <taxon>Dikarya</taxon>
        <taxon>Ascomycota</taxon>
        <taxon>Pezizomycotina</taxon>
        <taxon>Sordariomycetes</taxon>
        <taxon>Sordariomycetidae</taxon>
        <taxon>Calosphaeriales</taxon>
        <taxon>Pleurostomataceae</taxon>
        <taxon>Pleurostoma</taxon>
    </lineage>
</organism>
<dbReference type="GO" id="GO:0032933">
    <property type="term" value="P:SREBP signaling pathway"/>
    <property type="evidence" value="ECO:0007669"/>
    <property type="project" value="InterPro"/>
</dbReference>
<evidence type="ECO:0000256" key="10">
    <source>
        <dbReference type="ARBA" id="ARBA00022824"/>
    </source>
</evidence>
<evidence type="ECO:0000256" key="15">
    <source>
        <dbReference type="ARBA" id="ARBA00023136"/>
    </source>
</evidence>
<protein>
    <recommendedName>
        <fullName evidence="5">Sterol regulatory element-binding protein cleavage-activating protein</fullName>
    </recommendedName>
</protein>
<proteinExistence type="inferred from homology"/>
<dbReference type="SMART" id="SM00320">
    <property type="entry name" value="WD40"/>
    <property type="match status" value="2"/>
</dbReference>
<comment type="function">
    <text evidence="20">Escort protein required for cholesterol as well as lipid homeostasis. Regulates export of the SCAP-SREBP complex from the endoplasmic reticulum to the Golgi upon low cholesterol, thereby regulating the processing of sterol regulatory element-binding proteins (SREBPs) SREBF1/SREBP1 and SREBF2/SREBP2. At high sterol concentrations, formation of a ternary complex with INSIG (INSIG1 or INSIG2) leads to mask the ER export signal in SCAP, promoting retention of the complex in the endoplasmic reticulum. Low sterol concentrations trigger release of INSIG, a conformational change in the SSD domain of SCAP, unmasking of the ER export signal, promoting recruitment into COPII-coated vesicles and transport of the SCAP-SREBP to the Golgi: in the Golgi, SREBPs are then processed, releasing the transcription factor fragment of SREBPs from the membrane, its import into the nucleus and up-regulation of LDLR, INSIG1 and the mevalonate pathway. Binds cholesterol via its SSD domain.</text>
</comment>
<feature type="region of interest" description="Disordered" evidence="22">
    <location>
        <begin position="990"/>
        <end position="1024"/>
    </location>
</feature>
<feature type="transmembrane region" description="Helical" evidence="23">
    <location>
        <begin position="415"/>
        <end position="442"/>
    </location>
</feature>
<evidence type="ECO:0000313" key="25">
    <source>
        <dbReference type="EMBL" id="KAJ9142742.1"/>
    </source>
</evidence>
<keyword evidence="14" id="KW-0446">Lipid-binding</keyword>
<dbReference type="Pfam" id="PF12349">
    <property type="entry name" value="Sterol-sensing"/>
    <property type="match status" value="1"/>
</dbReference>
<evidence type="ECO:0000256" key="18">
    <source>
        <dbReference type="ARBA" id="ARBA00023221"/>
    </source>
</evidence>
<dbReference type="GO" id="GO:0000139">
    <property type="term" value="C:Golgi membrane"/>
    <property type="evidence" value="ECO:0007669"/>
    <property type="project" value="UniProtKB-SubCell"/>
</dbReference>
<evidence type="ECO:0000256" key="2">
    <source>
        <dbReference type="ARBA" id="ARBA00004557"/>
    </source>
</evidence>
<dbReference type="GO" id="GO:0008203">
    <property type="term" value="P:cholesterol metabolic process"/>
    <property type="evidence" value="ECO:0007669"/>
    <property type="project" value="UniProtKB-KW"/>
</dbReference>
<feature type="transmembrane region" description="Helical" evidence="23">
    <location>
        <begin position="353"/>
        <end position="371"/>
    </location>
</feature>
<dbReference type="InterPro" id="IPR030225">
    <property type="entry name" value="SCAP"/>
</dbReference>
<keyword evidence="10" id="KW-0256">Endoplasmic reticulum</keyword>
<evidence type="ECO:0000313" key="26">
    <source>
        <dbReference type="Proteomes" id="UP001174694"/>
    </source>
</evidence>
<evidence type="ECO:0000256" key="19">
    <source>
        <dbReference type="ARBA" id="ARBA00023329"/>
    </source>
</evidence>
<keyword evidence="17" id="KW-0325">Glycoprotein</keyword>
<dbReference type="PROSITE" id="PS00678">
    <property type="entry name" value="WD_REPEATS_1"/>
    <property type="match status" value="1"/>
</dbReference>
<comment type="similarity">
    <text evidence="4">Belongs to the WD repeat SCAP family.</text>
</comment>
<keyword evidence="16" id="KW-1207">Sterol metabolism</keyword>
<keyword evidence="26" id="KW-1185">Reference proteome</keyword>
<feature type="transmembrane region" description="Helical" evidence="23">
    <location>
        <begin position="39"/>
        <end position="61"/>
    </location>
</feature>
<evidence type="ECO:0000256" key="3">
    <source>
        <dbReference type="ARBA" id="ARBA00004653"/>
    </source>
</evidence>
<accession>A0AA38RC90</accession>
<evidence type="ECO:0000256" key="20">
    <source>
        <dbReference type="ARBA" id="ARBA00045958"/>
    </source>
</evidence>
<feature type="transmembrane region" description="Helical" evidence="23">
    <location>
        <begin position="288"/>
        <end position="305"/>
    </location>
</feature>
<dbReference type="AlphaFoldDB" id="A0AA38RC90"/>
<feature type="transmembrane region" description="Helical" evidence="23">
    <location>
        <begin position="317"/>
        <end position="341"/>
    </location>
</feature>
<evidence type="ECO:0000256" key="13">
    <source>
        <dbReference type="ARBA" id="ARBA00023098"/>
    </source>
</evidence>
<evidence type="ECO:0000256" key="17">
    <source>
        <dbReference type="ARBA" id="ARBA00023180"/>
    </source>
</evidence>
<keyword evidence="13" id="KW-0443">Lipid metabolism</keyword>
<evidence type="ECO:0000256" key="7">
    <source>
        <dbReference type="ARBA" id="ARBA00022574"/>
    </source>
</evidence>
<evidence type="ECO:0000259" key="24">
    <source>
        <dbReference type="PROSITE" id="PS50156"/>
    </source>
</evidence>
<keyword evidence="6" id="KW-0153">Cholesterol metabolism</keyword>
<dbReference type="EMBL" id="JANBVO010000021">
    <property type="protein sequence ID" value="KAJ9142742.1"/>
    <property type="molecule type" value="Genomic_DNA"/>
</dbReference>
<keyword evidence="8 23" id="KW-0812">Transmembrane</keyword>
<dbReference type="PROSITE" id="PS50156">
    <property type="entry name" value="SSD"/>
    <property type="match status" value="1"/>
</dbReference>
<comment type="subcellular location">
    <subcellularLocation>
        <location evidence="2">Cytoplasmic vesicle</location>
        <location evidence="2">COPII-coated vesicle membrane</location>
        <topology evidence="2">Multi-pass membrane protein</topology>
    </subcellularLocation>
    <subcellularLocation>
        <location evidence="1">Endoplasmic reticulum membrane</location>
        <topology evidence="1">Multi-pass membrane protein</topology>
    </subcellularLocation>
    <subcellularLocation>
        <location evidence="3">Golgi apparatus membrane</location>
        <topology evidence="3">Multi-pass membrane protein</topology>
    </subcellularLocation>
</comment>
<dbReference type="SUPFAM" id="SSF50978">
    <property type="entry name" value="WD40 repeat-like"/>
    <property type="match status" value="1"/>
</dbReference>
<dbReference type="InterPro" id="IPR001680">
    <property type="entry name" value="WD40_rpt"/>
</dbReference>
<evidence type="ECO:0000256" key="16">
    <source>
        <dbReference type="ARBA" id="ARBA00023166"/>
    </source>
</evidence>
<evidence type="ECO:0000256" key="4">
    <source>
        <dbReference type="ARBA" id="ARBA00007410"/>
    </source>
</evidence>
<sequence>MIWYLLYPLRGTTEAPVLAPNHPLRSALTRYGKYAARHALTTLLISVAVAAILIYPFPYLYTTDFTNGASNIPRHVWTDAQKLDEPAKVEPDVIMHTLWVHGSYMEALDRDVLLRTLELQNELLGPTRNFSPRQPPRSVTLVDPALDLEPADRDQFHVINGLTNQSWFFHSPLLYWSCDADTIAHDPDILATVNEKKNQLTNANVTLRHSIVFSGKRFENRRLVAADTLVVTLIHLRDSPVGRQWHRKAEALASRPSDKWDIIQEDGIRGGSQLYEFQFRPISLQDKLVLTLAYALTVIYFSLSLSRIRAVKSKFGLIVTVITQIALSILSSLTICAIFMIDLSRIPRAAYPLVILAMSLENIFRLINAVIMTSPDHNTSSRIGQAFGETGHVALASVLQNLLILWGLSKVVSPGVAAFCIFAAIAIIFDFFYLSTFFLAVLSVDVRRTELSDAFEKTSTRYNSNGSPETQTRPWTDAFFQGKIALSTRIAGTIIMVGFVLMAQWHFFENEHTVGSLSSLFHIIWKTEDGIRSPSPALRQIHQARSPNSWLRLQDHETAREVIRTIKPWANSYVARVCDPLVVVLKGSNRVPARERRFLPALYDFLRHQLTPFIVTVLVVVLAVRLLMNYLLWDELAQSKTEEDTDDEPLLSVKSLSRGHALDVAMLSASPDGHIVSVGLDRTIRVWNVRFGFASHVIASPRTMVEDLFPVLAVAIDDESEWMALLSNYRVRLWNLRDQRWGPSMAVDLYGQKPVTFLFGPSRKGGKIYSVIIVRRNGTMVELATEEGDSAEYVVCKTPLVCAVSLAEKPTSSQLHPRTSILTLSRRGCIHRVTHQNESWISEEIKLPRRDERDTQAILPLSAFASYLVVRSQGVDLIDLRTSRIIHSFQTEPIKPKSLQYLHSSRRQTQAGTSGLGSLTLVYTSLESGDCVLQTYLPDREGGTICFCDISAPTTRSCCPWTNTREVKRRISDPGMWEALPSGCIVGIRRKTEQPSSPTVTSGLRRRGVRTGSESQPKGTEDEWEVWVVSQLEGEENRETRPLKGPGEEGGLIISELGPVVRVGSGTVAVGFGNIVKVVTVGHERFESSDDRNDAQNLSLSSRRRKSAGASRHRHL</sequence>
<dbReference type="InterPro" id="IPR036322">
    <property type="entry name" value="WD40_repeat_dom_sf"/>
</dbReference>
<evidence type="ECO:0000256" key="22">
    <source>
        <dbReference type="SAM" id="MobiDB-lite"/>
    </source>
</evidence>
<evidence type="ECO:0000256" key="12">
    <source>
        <dbReference type="ARBA" id="ARBA00023034"/>
    </source>
</evidence>
<feature type="region of interest" description="Disordered" evidence="22">
    <location>
        <begin position="1087"/>
        <end position="1116"/>
    </location>
</feature>
<dbReference type="Proteomes" id="UP001174694">
    <property type="component" value="Unassembled WGS sequence"/>
</dbReference>
<dbReference type="PANTHER" id="PTHR46378:SF1">
    <property type="entry name" value="STEROL REGULATORY ELEMENT-BINDING PROTEIN CLEAVAGE-ACTIVATING PROTEIN"/>
    <property type="match status" value="1"/>
</dbReference>
<evidence type="ECO:0000256" key="11">
    <source>
        <dbReference type="ARBA" id="ARBA00022989"/>
    </source>
</evidence>
<evidence type="ECO:0000256" key="23">
    <source>
        <dbReference type="SAM" id="Phobius"/>
    </source>
</evidence>
<reference evidence="25" key="1">
    <citation type="submission" date="2022-07" db="EMBL/GenBank/DDBJ databases">
        <title>Fungi with potential for degradation of polypropylene.</title>
        <authorList>
            <person name="Gostincar C."/>
        </authorList>
    </citation>
    <scope>NUCLEOTIDE SEQUENCE</scope>
    <source>
        <strain evidence="25">EXF-13308</strain>
    </source>
</reference>
<feature type="transmembrane region" description="Helical" evidence="23">
    <location>
        <begin position="392"/>
        <end position="409"/>
    </location>
</feature>
<keyword evidence="15 23" id="KW-0472">Membrane</keyword>
<feature type="domain" description="SSD" evidence="24">
    <location>
        <begin position="286"/>
        <end position="444"/>
    </location>
</feature>
<dbReference type="SUPFAM" id="SSF82866">
    <property type="entry name" value="Multidrug efflux transporter AcrB transmembrane domain"/>
    <property type="match status" value="1"/>
</dbReference>
<evidence type="ECO:0000256" key="1">
    <source>
        <dbReference type="ARBA" id="ARBA00004477"/>
    </source>
</evidence>
<feature type="transmembrane region" description="Helical" evidence="23">
    <location>
        <begin position="490"/>
        <end position="508"/>
    </location>
</feature>
<dbReference type="PROSITE" id="PS50082">
    <property type="entry name" value="WD_REPEATS_2"/>
    <property type="match status" value="1"/>
</dbReference>
<dbReference type="GO" id="GO:0032936">
    <property type="term" value="C:SREBP-SCAP complex"/>
    <property type="evidence" value="ECO:0007669"/>
    <property type="project" value="TreeGrafter"/>
</dbReference>
<evidence type="ECO:0000256" key="6">
    <source>
        <dbReference type="ARBA" id="ARBA00022548"/>
    </source>
</evidence>
<dbReference type="GO" id="GO:0012507">
    <property type="term" value="C:ER to Golgi transport vesicle membrane"/>
    <property type="evidence" value="ECO:0007669"/>
    <property type="project" value="UniProtKB-SubCell"/>
</dbReference>
<dbReference type="InterPro" id="IPR000731">
    <property type="entry name" value="SSD"/>
</dbReference>
<dbReference type="PROSITE" id="PS50294">
    <property type="entry name" value="WD_REPEATS_REGION"/>
    <property type="match status" value="1"/>
</dbReference>
<keyword evidence="9" id="KW-0677">Repeat</keyword>
<dbReference type="InterPro" id="IPR053958">
    <property type="entry name" value="HMGCR/SNAP/NPC1-like_SSD"/>
</dbReference>
<dbReference type="Gene3D" id="2.130.10.10">
    <property type="entry name" value="YVTN repeat-like/Quinoprotein amine dehydrogenase"/>
    <property type="match status" value="1"/>
</dbReference>
<feature type="repeat" description="WD" evidence="21">
    <location>
        <begin position="657"/>
        <end position="690"/>
    </location>
</feature>
<keyword evidence="18" id="KW-0753">Steroid metabolism</keyword>
<evidence type="ECO:0000256" key="21">
    <source>
        <dbReference type="PROSITE-ProRule" id="PRU00221"/>
    </source>
</evidence>
<keyword evidence="11 23" id="KW-1133">Transmembrane helix</keyword>
<evidence type="ECO:0000256" key="14">
    <source>
        <dbReference type="ARBA" id="ARBA00023121"/>
    </source>
</evidence>
<dbReference type="GO" id="GO:0045540">
    <property type="term" value="P:regulation of cholesterol biosynthetic process"/>
    <property type="evidence" value="ECO:0007669"/>
    <property type="project" value="TreeGrafter"/>
</dbReference>
<evidence type="ECO:0000256" key="5">
    <source>
        <dbReference type="ARBA" id="ARBA00019541"/>
    </source>
</evidence>
<dbReference type="InterPro" id="IPR019775">
    <property type="entry name" value="WD40_repeat_CS"/>
</dbReference>
<keyword evidence="12" id="KW-0333">Golgi apparatus</keyword>
<evidence type="ECO:0000256" key="9">
    <source>
        <dbReference type="ARBA" id="ARBA00022737"/>
    </source>
</evidence>
<gene>
    <name evidence="25" type="ORF">NKR23_g7122</name>
</gene>
<keyword evidence="7 21" id="KW-0853">WD repeat</keyword>
<name>A0AA38RC90_9PEZI</name>
<evidence type="ECO:0000256" key="8">
    <source>
        <dbReference type="ARBA" id="ARBA00022692"/>
    </source>
</evidence>
<dbReference type="GO" id="GO:0005789">
    <property type="term" value="C:endoplasmic reticulum membrane"/>
    <property type="evidence" value="ECO:0007669"/>
    <property type="project" value="UniProtKB-SubCell"/>
</dbReference>
<dbReference type="InterPro" id="IPR015943">
    <property type="entry name" value="WD40/YVTN_repeat-like_dom_sf"/>
</dbReference>
<feature type="compositionally biased region" description="Basic residues" evidence="22">
    <location>
        <begin position="1102"/>
        <end position="1116"/>
    </location>
</feature>
<comment type="caution">
    <text evidence="25">The sequence shown here is derived from an EMBL/GenBank/DDBJ whole genome shotgun (WGS) entry which is preliminary data.</text>
</comment>
<dbReference type="GO" id="GO:0032934">
    <property type="term" value="F:sterol binding"/>
    <property type="evidence" value="ECO:0007669"/>
    <property type="project" value="InterPro"/>
</dbReference>